<evidence type="ECO:0000313" key="3">
    <source>
        <dbReference type="Proteomes" id="UP000663864"/>
    </source>
</evidence>
<dbReference type="AlphaFoldDB" id="A0A814BZ04"/>
<evidence type="ECO:0000256" key="1">
    <source>
        <dbReference type="SAM" id="Phobius"/>
    </source>
</evidence>
<feature type="transmembrane region" description="Helical" evidence="1">
    <location>
        <begin position="114"/>
        <end position="135"/>
    </location>
</feature>
<sequence>MVYNNVHYVFYYQILSRVNNFRYIFILSDLSIRDISTIDSTSTIECYDSIIYRDGKITKSLCRNIDQPIFEYQTDKDAPESILNIMELLPSNILTTTTKPIENTTIKHSNHKSMIASILSGVIVVLLYIIGFIFYRHRLR</sequence>
<keyword evidence="1" id="KW-0812">Transmembrane</keyword>
<comment type="caution">
    <text evidence="2">The sequence shown here is derived from an EMBL/GenBank/DDBJ whole genome shotgun (WGS) entry which is preliminary data.</text>
</comment>
<gene>
    <name evidence="2" type="ORF">ZHD862_LOCUS9202</name>
</gene>
<dbReference type="EMBL" id="CAJNOT010000309">
    <property type="protein sequence ID" value="CAF0936007.1"/>
    <property type="molecule type" value="Genomic_DNA"/>
</dbReference>
<keyword evidence="1" id="KW-1133">Transmembrane helix</keyword>
<name>A0A814BZ04_9BILA</name>
<reference evidence="2" key="1">
    <citation type="submission" date="2021-02" db="EMBL/GenBank/DDBJ databases">
        <authorList>
            <person name="Nowell W R."/>
        </authorList>
    </citation>
    <scope>NUCLEOTIDE SEQUENCE</scope>
</reference>
<proteinExistence type="predicted"/>
<dbReference type="Proteomes" id="UP000663864">
    <property type="component" value="Unassembled WGS sequence"/>
</dbReference>
<protein>
    <submittedName>
        <fullName evidence="2">Uncharacterized protein</fullName>
    </submittedName>
</protein>
<evidence type="ECO:0000313" key="2">
    <source>
        <dbReference type="EMBL" id="CAF0936007.1"/>
    </source>
</evidence>
<keyword evidence="1" id="KW-0472">Membrane</keyword>
<accession>A0A814BZ04</accession>
<organism evidence="2 3">
    <name type="scientific">Rotaria sordida</name>
    <dbReference type="NCBI Taxonomy" id="392033"/>
    <lineage>
        <taxon>Eukaryota</taxon>
        <taxon>Metazoa</taxon>
        <taxon>Spiralia</taxon>
        <taxon>Gnathifera</taxon>
        <taxon>Rotifera</taxon>
        <taxon>Eurotatoria</taxon>
        <taxon>Bdelloidea</taxon>
        <taxon>Philodinida</taxon>
        <taxon>Philodinidae</taxon>
        <taxon>Rotaria</taxon>
    </lineage>
</organism>